<dbReference type="EMBL" id="CP031320">
    <property type="protein sequence ID" value="AXK34377.1"/>
    <property type="molecule type" value="Genomic_DNA"/>
</dbReference>
<accession>A0A345XRW1</accession>
<dbReference type="KEGG" id="sarm:DVA86_18735"/>
<evidence type="ECO:0000313" key="1">
    <source>
        <dbReference type="EMBL" id="AXK34377.1"/>
    </source>
</evidence>
<dbReference type="InterPro" id="IPR009057">
    <property type="entry name" value="Homeodomain-like_sf"/>
</dbReference>
<reference evidence="1 2" key="1">
    <citation type="submission" date="2018-07" db="EMBL/GenBank/DDBJ databases">
        <title>Draft genome of the type strain Streptomyces armeniacus ATCC 15676.</title>
        <authorList>
            <person name="Labana P."/>
            <person name="Gosse J.T."/>
            <person name="Boddy C.N."/>
        </authorList>
    </citation>
    <scope>NUCLEOTIDE SEQUENCE [LARGE SCALE GENOMIC DNA]</scope>
    <source>
        <strain evidence="1 2">ATCC 15676</strain>
    </source>
</reference>
<dbReference type="AlphaFoldDB" id="A0A345XRW1"/>
<dbReference type="InterPro" id="IPR036388">
    <property type="entry name" value="WH-like_DNA-bd_sf"/>
</dbReference>
<dbReference type="Pfam" id="PF13551">
    <property type="entry name" value="HTH_29"/>
    <property type="match status" value="1"/>
</dbReference>
<organism evidence="1 2">
    <name type="scientific">Streptomyces armeniacus</name>
    <dbReference type="NCBI Taxonomy" id="83291"/>
    <lineage>
        <taxon>Bacteria</taxon>
        <taxon>Bacillati</taxon>
        <taxon>Actinomycetota</taxon>
        <taxon>Actinomycetes</taxon>
        <taxon>Kitasatosporales</taxon>
        <taxon>Streptomycetaceae</taxon>
        <taxon>Streptomyces</taxon>
    </lineage>
</organism>
<gene>
    <name evidence="1" type="ORF">DVA86_18735</name>
</gene>
<evidence type="ECO:0000313" key="2">
    <source>
        <dbReference type="Proteomes" id="UP000254425"/>
    </source>
</evidence>
<proteinExistence type="predicted"/>
<dbReference type="Gene3D" id="1.10.10.10">
    <property type="entry name" value="Winged helix-like DNA-binding domain superfamily/Winged helix DNA-binding domain"/>
    <property type="match status" value="1"/>
</dbReference>
<name>A0A345XRW1_9ACTN</name>
<dbReference type="RefSeq" id="WP_208879774.1">
    <property type="nucleotide sequence ID" value="NZ_CP031320.1"/>
</dbReference>
<dbReference type="SUPFAM" id="SSF46689">
    <property type="entry name" value="Homeodomain-like"/>
    <property type="match status" value="1"/>
</dbReference>
<protein>
    <submittedName>
        <fullName evidence="1">Helix-turn-helix domain-containing protein</fullName>
    </submittedName>
</protein>
<keyword evidence="2" id="KW-1185">Reference proteome</keyword>
<dbReference type="Proteomes" id="UP000254425">
    <property type="component" value="Chromosome"/>
</dbReference>
<sequence>MLACAEGTSNRHVAARLGTSVSTVTRWRRRFVESWLEGPTDGLRPGRPLPVLNDRVEAVVVATLETSPPNATHCSRASMALAPVCRGRRSDGPGRSSS</sequence>